<reference evidence="11 12" key="1">
    <citation type="submission" date="2016-10" db="EMBL/GenBank/DDBJ databases">
        <title>Paenibacillus species isolates.</title>
        <authorList>
            <person name="Beno S.M."/>
        </authorList>
    </citation>
    <scope>NUCLEOTIDE SEQUENCE [LARGE SCALE GENOMIC DNA]</scope>
    <source>
        <strain evidence="11 12">FSL H7-0918</strain>
    </source>
</reference>
<dbReference type="InterPro" id="IPR036259">
    <property type="entry name" value="MFS_trans_sf"/>
</dbReference>
<feature type="transmembrane region" description="Helical" evidence="9">
    <location>
        <begin position="89"/>
        <end position="108"/>
    </location>
</feature>
<feature type="transmembrane region" description="Helical" evidence="9">
    <location>
        <begin position="177"/>
        <end position="197"/>
    </location>
</feature>
<evidence type="ECO:0000313" key="12">
    <source>
        <dbReference type="Proteomes" id="UP000187323"/>
    </source>
</evidence>
<dbReference type="InterPro" id="IPR020846">
    <property type="entry name" value="MFS_dom"/>
</dbReference>
<dbReference type="InterPro" id="IPR001958">
    <property type="entry name" value="Tet-R_TetA/multi-R_MdtG-like"/>
</dbReference>
<feature type="transmembrane region" description="Helical" evidence="9">
    <location>
        <begin position="21"/>
        <end position="38"/>
    </location>
</feature>
<organism evidence="11 12">
    <name type="scientific">Paenibacillus odorifer</name>
    <dbReference type="NCBI Taxonomy" id="189426"/>
    <lineage>
        <taxon>Bacteria</taxon>
        <taxon>Bacillati</taxon>
        <taxon>Bacillota</taxon>
        <taxon>Bacilli</taxon>
        <taxon>Bacillales</taxon>
        <taxon>Paenibacillaceae</taxon>
        <taxon>Paenibacillus</taxon>
    </lineage>
</organism>
<evidence type="ECO:0000256" key="4">
    <source>
        <dbReference type="ARBA" id="ARBA00022448"/>
    </source>
</evidence>
<feature type="transmembrane region" description="Helical" evidence="9">
    <location>
        <begin position="147"/>
        <end position="165"/>
    </location>
</feature>
<keyword evidence="4 9" id="KW-0813">Transport</keyword>
<dbReference type="InterPro" id="IPR004812">
    <property type="entry name" value="Efflux_drug-R_Bcr/CmlA"/>
</dbReference>
<evidence type="ECO:0000256" key="9">
    <source>
        <dbReference type="RuleBase" id="RU365088"/>
    </source>
</evidence>
<feature type="transmembrane region" description="Helical" evidence="9">
    <location>
        <begin position="354"/>
        <end position="375"/>
    </location>
</feature>
<dbReference type="Gene3D" id="1.20.1720.10">
    <property type="entry name" value="Multidrug resistance protein D"/>
    <property type="match status" value="1"/>
</dbReference>
<comment type="subcellular location">
    <subcellularLocation>
        <location evidence="1 9">Cell membrane</location>
        <topology evidence="1 9">Multi-pass membrane protein</topology>
    </subcellularLocation>
</comment>
<dbReference type="PANTHER" id="PTHR23502:SF132">
    <property type="entry name" value="POLYAMINE TRANSPORTER 2-RELATED"/>
    <property type="match status" value="1"/>
</dbReference>
<evidence type="ECO:0000256" key="7">
    <source>
        <dbReference type="ARBA" id="ARBA00022989"/>
    </source>
</evidence>
<name>A0AB36JLZ3_9BACL</name>
<feature type="domain" description="Major facilitator superfamily (MFS) profile" evidence="10">
    <location>
        <begin position="23"/>
        <end position="407"/>
    </location>
</feature>
<feature type="transmembrane region" description="Helical" evidence="9">
    <location>
        <begin position="58"/>
        <end position="77"/>
    </location>
</feature>
<dbReference type="CDD" id="cd17320">
    <property type="entry name" value="MFS_MdfA_MDR_like"/>
    <property type="match status" value="1"/>
</dbReference>
<dbReference type="PROSITE" id="PS00216">
    <property type="entry name" value="SUGAR_TRANSPORT_1"/>
    <property type="match status" value="1"/>
</dbReference>
<feature type="transmembrane region" description="Helical" evidence="9">
    <location>
        <begin position="235"/>
        <end position="256"/>
    </location>
</feature>
<dbReference type="GO" id="GO:0042910">
    <property type="term" value="F:xenobiotic transmembrane transporter activity"/>
    <property type="evidence" value="ECO:0007669"/>
    <property type="project" value="InterPro"/>
</dbReference>
<dbReference type="Proteomes" id="UP000187323">
    <property type="component" value="Unassembled WGS sequence"/>
</dbReference>
<evidence type="ECO:0000313" key="11">
    <source>
        <dbReference type="EMBL" id="OME24511.1"/>
    </source>
</evidence>
<evidence type="ECO:0000256" key="1">
    <source>
        <dbReference type="ARBA" id="ARBA00004651"/>
    </source>
</evidence>
<comment type="similarity">
    <text evidence="2 9">Belongs to the major facilitator superfamily. Bcr/CmlA family.</text>
</comment>
<dbReference type="PROSITE" id="PS50850">
    <property type="entry name" value="MFS"/>
    <property type="match status" value="1"/>
</dbReference>
<keyword evidence="6 9" id="KW-0812">Transmembrane</keyword>
<feature type="transmembrane region" description="Helical" evidence="9">
    <location>
        <begin position="381"/>
        <end position="402"/>
    </location>
</feature>
<feature type="transmembrane region" description="Helical" evidence="9">
    <location>
        <begin position="293"/>
        <end position="313"/>
    </location>
</feature>
<dbReference type="InterPro" id="IPR005829">
    <property type="entry name" value="Sugar_transporter_CS"/>
</dbReference>
<evidence type="ECO:0000259" key="10">
    <source>
        <dbReference type="PROSITE" id="PS50850"/>
    </source>
</evidence>
<evidence type="ECO:0000256" key="2">
    <source>
        <dbReference type="ARBA" id="ARBA00006236"/>
    </source>
</evidence>
<protein>
    <recommendedName>
        <fullName evidence="9">Bcr/CflA family efflux transporter</fullName>
    </recommendedName>
</protein>
<keyword evidence="8 9" id="KW-0472">Membrane</keyword>
<evidence type="ECO:0000256" key="6">
    <source>
        <dbReference type="ARBA" id="ARBA00022692"/>
    </source>
</evidence>
<dbReference type="FunFam" id="1.20.1720.10:FF:000005">
    <property type="entry name" value="Bcr/CflA family efflux transporter"/>
    <property type="match status" value="1"/>
</dbReference>
<dbReference type="PANTHER" id="PTHR23502">
    <property type="entry name" value="MAJOR FACILITATOR SUPERFAMILY"/>
    <property type="match status" value="1"/>
</dbReference>
<accession>A0AB36JLZ3</accession>
<dbReference type="PRINTS" id="PR01035">
    <property type="entry name" value="TCRTETA"/>
</dbReference>
<sequence length="410" mass="42664">MIGIQNANKLAVDGPSRKQRLQLAVILGSITTIGPLSIDMYLPALPTLVDDFGTTAALVQLSLTFFLLGLASGQLVAGPLSDVYGRRRPLLIGMFIYAVSSVLCAFSPSIGLLIVLRFIQGLAGSVGVVVSRAAVRDLYSGSELTKFFSLLMIVNGLGPILAPVIGGQLLRVTTWQGIFLVLFAAGIIFCLTILLRLPETLPKERRSKSGLKGTLLTFKVLLGNRKFMGYALSQGFVTASMFAYISGSSFVLQNIFAVTPQIYSLIFAVNGIGIIITGQIAGRLAGKVSETKLLLSGLLLCTTGGVLLLLTILVGGGLIPILICLFAVVSSVGIVGATSFSLAMQDQGEAAGSASALIGLLPLLLGSCVAPLVGLGGVDSALPMAIVIACTGVLSILSYFLLVRRGNSNS</sequence>
<dbReference type="GO" id="GO:1990961">
    <property type="term" value="P:xenobiotic detoxification by transmembrane export across the plasma membrane"/>
    <property type="evidence" value="ECO:0007669"/>
    <property type="project" value="InterPro"/>
</dbReference>
<dbReference type="RefSeq" id="WP_076132670.1">
    <property type="nucleotide sequence ID" value="NZ_MPTN01000003.1"/>
</dbReference>
<feature type="transmembrane region" description="Helical" evidence="9">
    <location>
        <begin position="262"/>
        <end position="281"/>
    </location>
</feature>
<dbReference type="NCBIfam" id="TIGR00710">
    <property type="entry name" value="efflux_Bcr_CflA"/>
    <property type="match status" value="1"/>
</dbReference>
<feature type="transmembrane region" description="Helical" evidence="9">
    <location>
        <begin position="319"/>
        <end position="342"/>
    </location>
</feature>
<evidence type="ECO:0000256" key="8">
    <source>
        <dbReference type="ARBA" id="ARBA00023136"/>
    </source>
</evidence>
<evidence type="ECO:0000256" key="3">
    <source>
        <dbReference type="ARBA" id="ARBA00007520"/>
    </source>
</evidence>
<comment type="caution">
    <text evidence="11">The sequence shown here is derived from an EMBL/GenBank/DDBJ whole genome shotgun (WGS) entry which is preliminary data.</text>
</comment>
<dbReference type="EMBL" id="MPTO01000001">
    <property type="protein sequence ID" value="OME24511.1"/>
    <property type="molecule type" value="Genomic_DNA"/>
</dbReference>
<gene>
    <name evidence="11" type="ORF">BSK47_00320</name>
</gene>
<feature type="transmembrane region" description="Helical" evidence="9">
    <location>
        <begin position="114"/>
        <end position="135"/>
    </location>
</feature>
<dbReference type="InterPro" id="IPR011701">
    <property type="entry name" value="MFS"/>
</dbReference>
<dbReference type="GO" id="GO:0005886">
    <property type="term" value="C:plasma membrane"/>
    <property type="evidence" value="ECO:0007669"/>
    <property type="project" value="UniProtKB-SubCell"/>
</dbReference>
<proteinExistence type="inferred from homology"/>
<dbReference type="Pfam" id="PF07690">
    <property type="entry name" value="MFS_1"/>
    <property type="match status" value="1"/>
</dbReference>
<comment type="similarity">
    <text evidence="3">Belongs to the major facilitator superfamily. TCR/Tet family.</text>
</comment>
<dbReference type="SUPFAM" id="SSF103473">
    <property type="entry name" value="MFS general substrate transporter"/>
    <property type="match status" value="1"/>
</dbReference>
<keyword evidence="5 9" id="KW-1003">Cell membrane</keyword>
<dbReference type="AlphaFoldDB" id="A0AB36JLZ3"/>
<keyword evidence="7 9" id="KW-1133">Transmembrane helix</keyword>
<evidence type="ECO:0000256" key="5">
    <source>
        <dbReference type="ARBA" id="ARBA00022475"/>
    </source>
</evidence>